<keyword evidence="7 12" id="KW-0067">ATP-binding</keyword>
<evidence type="ECO:0000256" key="8">
    <source>
        <dbReference type="ARBA" id="ARBA00022989"/>
    </source>
</evidence>
<dbReference type="Gene3D" id="3.40.50.300">
    <property type="entry name" value="P-loop containing nucleotide triphosphate hydrolases"/>
    <property type="match status" value="1"/>
</dbReference>
<dbReference type="InterPro" id="IPR027417">
    <property type="entry name" value="P-loop_NTPase"/>
</dbReference>
<keyword evidence="3 14" id="KW-0812">Transmembrane</keyword>
<evidence type="ECO:0000256" key="6">
    <source>
        <dbReference type="ARBA" id="ARBA00022801"/>
    </source>
</evidence>
<feature type="compositionally biased region" description="Polar residues" evidence="13">
    <location>
        <begin position="650"/>
        <end position="666"/>
    </location>
</feature>
<gene>
    <name evidence="17" type="ORF">NA57DRAFT_55862</name>
</gene>
<dbReference type="PANTHER" id="PTHR23070">
    <property type="entry name" value="BCS1 AAA-TYPE ATPASE"/>
    <property type="match status" value="1"/>
</dbReference>
<dbReference type="GO" id="GO:0005524">
    <property type="term" value="F:ATP binding"/>
    <property type="evidence" value="ECO:0007669"/>
    <property type="project" value="UniProtKB-KW"/>
</dbReference>
<keyword evidence="4 12" id="KW-0547">Nucleotide-binding</keyword>
<dbReference type="GO" id="GO:0016887">
    <property type="term" value="F:ATP hydrolysis activity"/>
    <property type="evidence" value="ECO:0007669"/>
    <property type="project" value="InterPro"/>
</dbReference>
<evidence type="ECO:0000256" key="11">
    <source>
        <dbReference type="ARBA" id="ARBA00048778"/>
    </source>
</evidence>
<evidence type="ECO:0000259" key="15">
    <source>
        <dbReference type="SMART" id="SM00382"/>
    </source>
</evidence>
<evidence type="ECO:0000256" key="9">
    <source>
        <dbReference type="ARBA" id="ARBA00023128"/>
    </source>
</evidence>
<evidence type="ECO:0000313" key="17">
    <source>
        <dbReference type="EMBL" id="KAF2099929.1"/>
    </source>
</evidence>
<comment type="caution">
    <text evidence="17">The sequence shown here is derived from an EMBL/GenBank/DDBJ whole genome shotgun (WGS) entry which is preliminary data.</text>
</comment>
<keyword evidence="18" id="KW-1185">Reference proteome</keyword>
<proteinExistence type="inferred from homology"/>
<dbReference type="InterPro" id="IPR014851">
    <property type="entry name" value="BCS1_N"/>
</dbReference>
<evidence type="ECO:0000256" key="12">
    <source>
        <dbReference type="RuleBase" id="RU003651"/>
    </source>
</evidence>
<keyword evidence="5" id="KW-0999">Mitochondrion inner membrane</keyword>
<evidence type="ECO:0000256" key="5">
    <source>
        <dbReference type="ARBA" id="ARBA00022792"/>
    </source>
</evidence>
<feature type="transmembrane region" description="Helical" evidence="14">
    <location>
        <begin position="40"/>
        <end position="60"/>
    </location>
</feature>
<dbReference type="InterPro" id="IPR003959">
    <property type="entry name" value="ATPase_AAA_core"/>
</dbReference>
<evidence type="ECO:0000256" key="14">
    <source>
        <dbReference type="SAM" id="Phobius"/>
    </source>
</evidence>
<comment type="subcellular location">
    <subcellularLocation>
        <location evidence="1">Mitochondrion inner membrane</location>
        <topology evidence="1">Single-pass membrane protein</topology>
    </subcellularLocation>
</comment>
<dbReference type="GO" id="GO:0005743">
    <property type="term" value="C:mitochondrial inner membrane"/>
    <property type="evidence" value="ECO:0007669"/>
    <property type="project" value="UniProtKB-SubCell"/>
</dbReference>
<protein>
    <submittedName>
        <fullName evidence="17">P-loop containing nucleoside triphosphate hydrolase protein</fullName>
    </submittedName>
</protein>
<keyword evidence="6 17" id="KW-0378">Hydrolase</keyword>
<dbReference type="Proteomes" id="UP000799772">
    <property type="component" value="Unassembled WGS sequence"/>
</dbReference>
<evidence type="ECO:0000256" key="7">
    <source>
        <dbReference type="ARBA" id="ARBA00022840"/>
    </source>
</evidence>
<evidence type="ECO:0000313" key="18">
    <source>
        <dbReference type="Proteomes" id="UP000799772"/>
    </source>
</evidence>
<feature type="compositionally biased region" description="Basic and acidic residues" evidence="13">
    <location>
        <begin position="529"/>
        <end position="548"/>
    </location>
</feature>
<feature type="transmembrane region" description="Helical" evidence="14">
    <location>
        <begin position="72"/>
        <end position="90"/>
    </location>
</feature>
<evidence type="ECO:0000256" key="2">
    <source>
        <dbReference type="ARBA" id="ARBA00007448"/>
    </source>
</evidence>
<evidence type="ECO:0000259" key="16">
    <source>
        <dbReference type="SMART" id="SM01024"/>
    </source>
</evidence>
<feature type="domain" description="AAA+ ATPase" evidence="15">
    <location>
        <begin position="292"/>
        <end position="427"/>
    </location>
</feature>
<keyword evidence="10 14" id="KW-0472">Membrane</keyword>
<comment type="catalytic activity">
    <reaction evidence="11">
        <text>ATP + H2O = ADP + phosphate + H(+)</text>
        <dbReference type="Rhea" id="RHEA:13065"/>
        <dbReference type="ChEBI" id="CHEBI:15377"/>
        <dbReference type="ChEBI" id="CHEBI:15378"/>
        <dbReference type="ChEBI" id="CHEBI:30616"/>
        <dbReference type="ChEBI" id="CHEBI:43474"/>
        <dbReference type="ChEBI" id="CHEBI:456216"/>
    </reaction>
    <physiologicalReaction direction="left-to-right" evidence="11">
        <dbReference type="Rhea" id="RHEA:13066"/>
    </physiologicalReaction>
</comment>
<dbReference type="Pfam" id="PF25426">
    <property type="entry name" value="AAA_lid_BCS1"/>
    <property type="match status" value="1"/>
</dbReference>
<dbReference type="InterPro" id="IPR003593">
    <property type="entry name" value="AAA+_ATPase"/>
</dbReference>
<feature type="compositionally biased region" description="Basic residues" evidence="13">
    <location>
        <begin position="549"/>
        <end position="559"/>
    </location>
</feature>
<feature type="region of interest" description="Disordered" evidence="13">
    <location>
        <begin position="529"/>
        <end position="591"/>
    </location>
</feature>
<dbReference type="AlphaFoldDB" id="A0A9P4IFD7"/>
<accession>A0A9P4IFD7</accession>
<dbReference type="InterPro" id="IPR057495">
    <property type="entry name" value="AAA_lid_BCS1"/>
</dbReference>
<dbReference type="OrthoDB" id="10251412at2759"/>
<reference evidence="17" key="1">
    <citation type="journal article" date="2020" name="Stud. Mycol.">
        <title>101 Dothideomycetes genomes: a test case for predicting lifestyles and emergence of pathogens.</title>
        <authorList>
            <person name="Haridas S."/>
            <person name="Albert R."/>
            <person name="Binder M."/>
            <person name="Bloem J."/>
            <person name="Labutti K."/>
            <person name="Salamov A."/>
            <person name="Andreopoulos B."/>
            <person name="Baker S."/>
            <person name="Barry K."/>
            <person name="Bills G."/>
            <person name="Bluhm B."/>
            <person name="Cannon C."/>
            <person name="Castanera R."/>
            <person name="Culley D."/>
            <person name="Daum C."/>
            <person name="Ezra D."/>
            <person name="Gonzalez J."/>
            <person name="Henrissat B."/>
            <person name="Kuo A."/>
            <person name="Liang C."/>
            <person name="Lipzen A."/>
            <person name="Lutzoni F."/>
            <person name="Magnuson J."/>
            <person name="Mondo S."/>
            <person name="Nolan M."/>
            <person name="Ohm R."/>
            <person name="Pangilinan J."/>
            <person name="Park H.-J."/>
            <person name="Ramirez L."/>
            <person name="Alfaro M."/>
            <person name="Sun H."/>
            <person name="Tritt A."/>
            <person name="Yoshinaga Y."/>
            <person name="Zwiers L.-H."/>
            <person name="Turgeon B."/>
            <person name="Goodwin S."/>
            <person name="Spatafora J."/>
            <person name="Crous P."/>
            <person name="Grigoriev I."/>
        </authorList>
    </citation>
    <scope>NUCLEOTIDE SEQUENCE</scope>
    <source>
        <strain evidence="17">CBS 133067</strain>
    </source>
</reference>
<dbReference type="Pfam" id="PF08740">
    <property type="entry name" value="BCS1_N"/>
    <property type="match status" value="1"/>
</dbReference>
<evidence type="ECO:0000256" key="3">
    <source>
        <dbReference type="ARBA" id="ARBA00022692"/>
    </source>
</evidence>
<evidence type="ECO:0000256" key="13">
    <source>
        <dbReference type="SAM" id="MobiDB-lite"/>
    </source>
</evidence>
<evidence type="ECO:0000256" key="1">
    <source>
        <dbReference type="ARBA" id="ARBA00004434"/>
    </source>
</evidence>
<dbReference type="PROSITE" id="PS00674">
    <property type="entry name" value="AAA"/>
    <property type="match status" value="1"/>
</dbReference>
<evidence type="ECO:0000256" key="10">
    <source>
        <dbReference type="ARBA" id="ARBA00023136"/>
    </source>
</evidence>
<feature type="compositionally biased region" description="Basic and acidic residues" evidence="13">
    <location>
        <begin position="679"/>
        <end position="688"/>
    </location>
</feature>
<keyword evidence="8 14" id="KW-1133">Transmembrane helix</keyword>
<dbReference type="SMART" id="SM01024">
    <property type="entry name" value="BCS1_N"/>
    <property type="match status" value="1"/>
</dbReference>
<dbReference type="EMBL" id="ML978125">
    <property type="protein sequence ID" value="KAF2099929.1"/>
    <property type="molecule type" value="Genomic_DNA"/>
</dbReference>
<dbReference type="Pfam" id="PF00004">
    <property type="entry name" value="AAA"/>
    <property type="match status" value="1"/>
</dbReference>
<keyword evidence="9" id="KW-0496">Mitochondrion</keyword>
<dbReference type="InterPro" id="IPR003960">
    <property type="entry name" value="ATPase_AAA_CS"/>
</dbReference>
<sequence>MLRHLGGLASSLLDTGNSSSAAPTYILESLVPGFGTARSLIWSWTGIDITYIVTWCLLLVFIERGGRYVWEIIYESLILQYCVSTVSIAANERLNDEILSYMSAHVVSRGSRFVAAQSARTGDDRIADPYAYYRHDRGKRLTKEDYDERTPPVKYFPALGTHWFWFRGRPFMFQRGHFTVFSRNTRSLYTEYARGGEPLVIMCFGRHLEPLKAFVQYCKEYAAEAKREMTTIHIKGDKYRYPDTWGQAIARPARALDTINMDEDIKRDIIRDVDAYMDPSAREFYASRGIPFRRGYLFHGPPGTGKTSFSLALAGHCKLDLYMLSLANGSIEEDDLTRMFASLPPRCVVLLEDIDTAGINREAEPVEGSIRPIHRQVSLSGLLNAIDGTSSQEGRLLIMTSNNPDALDKALVRPGRIDKKVYFGPINRASAEQIFIRMFTDQLHGEDGRTITVSANGRITSTEKKLGKDDMETLMDLAKQFAESIPEGKFTPAELQGFLLANRMSATNAVINISDWVIAELANQQKEKERARVKQEAKERAKAEAGAKREKKSTPKTKGKLSNSLPGKIKLDSIDDGLESDSGDSAHGNDVLDTEELIKELAKLSYNPKDIENLQRMLLKSNIEPESEHAREEEKMESEGIKRKKLDNPGQANGTNPEPGKTSNGGSKDERQIASAHQDGGRKSETRETNSIFHEIGGSR</sequence>
<comment type="similarity">
    <text evidence="2">Belongs to the AAA ATPase family. BCS1 subfamily.</text>
</comment>
<feature type="compositionally biased region" description="Basic and acidic residues" evidence="13">
    <location>
        <begin position="626"/>
        <end position="641"/>
    </location>
</feature>
<feature type="region of interest" description="Disordered" evidence="13">
    <location>
        <begin position="621"/>
        <end position="700"/>
    </location>
</feature>
<evidence type="ECO:0000256" key="4">
    <source>
        <dbReference type="ARBA" id="ARBA00022741"/>
    </source>
</evidence>
<feature type="domain" description="BCS1 N-terminal" evidence="16">
    <location>
        <begin position="57"/>
        <end position="259"/>
    </location>
</feature>
<organism evidence="17 18">
    <name type="scientific">Rhizodiscina lignyota</name>
    <dbReference type="NCBI Taxonomy" id="1504668"/>
    <lineage>
        <taxon>Eukaryota</taxon>
        <taxon>Fungi</taxon>
        <taxon>Dikarya</taxon>
        <taxon>Ascomycota</taxon>
        <taxon>Pezizomycotina</taxon>
        <taxon>Dothideomycetes</taxon>
        <taxon>Pleosporomycetidae</taxon>
        <taxon>Aulographales</taxon>
        <taxon>Rhizodiscinaceae</taxon>
        <taxon>Rhizodiscina</taxon>
    </lineage>
</organism>
<dbReference type="SMART" id="SM00382">
    <property type="entry name" value="AAA"/>
    <property type="match status" value="1"/>
</dbReference>
<dbReference type="InterPro" id="IPR050747">
    <property type="entry name" value="Mitochondrial_chaperone_BCS1"/>
</dbReference>
<dbReference type="SUPFAM" id="SSF52540">
    <property type="entry name" value="P-loop containing nucleoside triphosphate hydrolases"/>
    <property type="match status" value="1"/>
</dbReference>
<name>A0A9P4IFD7_9PEZI</name>